<organism evidence="15 16">
    <name type="scientific">Eiseniibacteriota bacterium</name>
    <dbReference type="NCBI Taxonomy" id="2212470"/>
    <lineage>
        <taxon>Bacteria</taxon>
        <taxon>Candidatus Eiseniibacteriota</taxon>
    </lineage>
</organism>
<reference evidence="15" key="1">
    <citation type="submission" date="2019-03" db="EMBL/GenBank/DDBJ databases">
        <title>Lake Tanganyika Metagenome-Assembled Genomes (MAGs).</title>
        <authorList>
            <person name="Tran P."/>
        </authorList>
    </citation>
    <scope>NUCLEOTIDE SEQUENCE</scope>
    <source>
        <strain evidence="15">M_DeepCast_400m_m2_100</strain>
    </source>
</reference>
<protein>
    <submittedName>
        <fullName evidence="15">Sodium:solute symporter</fullName>
    </submittedName>
</protein>
<feature type="transmembrane region" description="Helical" evidence="14">
    <location>
        <begin position="424"/>
        <end position="449"/>
    </location>
</feature>
<feature type="transmembrane region" description="Helical" evidence="14">
    <location>
        <begin position="45"/>
        <end position="65"/>
    </location>
</feature>
<comment type="similarity">
    <text evidence="2 13">Belongs to the sodium:solute symporter (SSF) (TC 2.A.21) family.</text>
</comment>
<sequence length="649" mass="69921">MHMTGIDWGILALFAALMLASALFSRRFVRGVADFLAAGRTAGRYLLSVSQGASAIGAITVVGLFEMNYVAGFPMTWWGFSMALVVLVITVSGWVVYRFRQTRALTLAQFFEMRYSRGFRIFAGTTCFLSGLVNFGIFPAVGARFFIYYCGLPQAVPLLGVLVPTFPLVMLALLGTALFFVFTGGQVAVITADFLQGVFIQAVFIAVTLFVLARVDWTQIVTALSGAPADASLLNPFRTAKVPDFNLGYFLIGVLGAFYGTMAWQGTQAYNASAASAHEAKMAQVLNNWRILPQSLMLLVLPLVAYTVLHHPDFAGAAEAVRGTLATVPNEALHGQLRTPLVLTRLLPAGLLGLFAAMMLAASITTENSYMHSWASILVQDVILPLRRRPFTPRQHLRALRLAILGVTLFIFCFSLLFQQSEAIFLFFAITGAIFAGGAGAVIIGGLYWKRGTTAAAWAAMLTGSGVAVGGIVLQQLLPGFPINGQMFWGLAMVAASGVYVLVSLLAPRPAADLERMLGRAGGREDAPGSGGPGGALQRRGLRLLGMGAEFTRGDRAIYAASCIWTFSWVALFLAGTLYNLTHTVGDAAWARFWRVYIHIHLVVSCLVLVWMSAGGARDLRRMFGRLRTQARDAADDGTVRRPAPGSDA</sequence>
<dbReference type="Pfam" id="PF00474">
    <property type="entry name" value="SSF"/>
    <property type="match status" value="1"/>
</dbReference>
<feature type="transmembrane region" description="Helical" evidence="14">
    <location>
        <begin position="118"/>
        <end position="138"/>
    </location>
</feature>
<keyword evidence="11" id="KW-0739">Sodium transport</keyword>
<evidence type="ECO:0000313" key="15">
    <source>
        <dbReference type="EMBL" id="MBM3316330.1"/>
    </source>
</evidence>
<accession>A0A937X719</accession>
<keyword evidence="9" id="KW-0406">Ion transport</keyword>
<feature type="transmembrane region" description="Helical" evidence="14">
    <location>
        <begin position="596"/>
        <end position="617"/>
    </location>
</feature>
<feature type="transmembrane region" description="Helical" evidence="14">
    <location>
        <begin position="487"/>
        <end position="507"/>
    </location>
</feature>
<dbReference type="InterPro" id="IPR050277">
    <property type="entry name" value="Sodium:Solute_Symporter"/>
</dbReference>
<feature type="transmembrane region" description="Helical" evidence="14">
    <location>
        <begin position="247"/>
        <end position="264"/>
    </location>
</feature>
<dbReference type="PROSITE" id="PS50283">
    <property type="entry name" value="NA_SOLUT_SYMP_3"/>
    <property type="match status" value="1"/>
</dbReference>
<dbReference type="InterPro" id="IPR001734">
    <property type="entry name" value="Na/solute_symporter"/>
</dbReference>
<feature type="transmembrane region" description="Helical" evidence="14">
    <location>
        <begin position="77"/>
        <end position="97"/>
    </location>
</feature>
<evidence type="ECO:0000313" key="16">
    <source>
        <dbReference type="Proteomes" id="UP000748308"/>
    </source>
</evidence>
<dbReference type="EMBL" id="VGIY01000006">
    <property type="protein sequence ID" value="MBM3316330.1"/>
    <property type="molecule type" value="Genomic_DNA"/>
</dbReference>
<dbReference type="InterPro" id="IPR038377">
    <property type="entry name" value="Na/Glc_symporter_sf"/>
</dbReference>
<evidence type="ECO:0000256" key="9">
    <source>
        <dbReference type="ARBA" id="ARBA00023065"/>
    </source>
</evidence>
<dbReference type="Proteomes" id="UP000748308">
    <property type="component" value="Unassembled WGS sequence"/>
</dbReference>
<evidence type="ECO:0000256" key="14">
    <source>
        <dbReference type="SAM" id="Phobius"/>
    </source>
</evidence>
<proteinExistence type="inferred from homology"/>
<keyword evidence="5 14" id="KW-0812">Transmembrane</keyword>
<dbReference type="GO" id="GO:0006814">
    <property type="term" value="P:sodium ion transport"/>
    <property type="evidence" value="ECO:0007669"/>
    <property type="project" value="UniProtKB-KW"/>
</dbReference>
<feature type="transmembrane region" description="Helical" evidence="14">
    <location>
        <begin position="194"/>
        <end position="215"/>
    </location>
</feature>
<evidence type="ECO:0000256" key="5">
    <source>
        <dbReference type="ARBA" id="ARBA00022692"/>
    </source>
</evidence>
<comment type="caution">
    <text evidence="15">The sequence shown here is derived from an EMBL/GenBank/DDBJ whole genome shotgun (WGS) entry which is preliminary data.</text>
</comment>
<keyword evidence="3" id="KW-0813">Transport</keyword>
<feature type="transmembrane region" description="Helical" evidence="14">
    <location>
        <begin position="346"/>
        <end position="364"/>
    </location>
</feature>
<keyword evidence="10 14" id="KW-0472">Membrane</keyword>
<keyword evidence="6" id="KW-0769">Symport</keyword>
<comment type="catalytic activity">
    <reaction evidence="12">
        <text>L-proline(in) + Na(+)(in) = L-proline(out) + Na(+)(out)</text>
        <dbReference type="Rhea" id="RHEA:28967"/>
        <dbReference type="ChEBI" id="CHEBI:29101"/>
        <dbReference type="ChEBI" id="CHEBI:60039"/>
    </reaction>
</comment>
<comment type="subcellular location">
    <subcellularLocation>
        <location evidence="1">Cell membrane</location>
        <topology evidence="1">Multi-pass membrane protein</topology>
    </subcellularLocation>
</comment>
<evidence type="ECO:0000256" key="11">
    <source>
        <dbReference type="ARBA" id="ARBA00023201"/>
    </source>
</evidence>
<evidence type="ECO:0000256" key="7">
    <source>
        <dbReference type="ARBA" id="ARBA00022989"/>
    </source>
</evidence>
<evidence type="ECO:0000256" key="12">
    <source>
        <dbReference type="ARBA" id="ARBA00033708"/>
    </source>
</evidence>
<evidence type="ECO:0000256" key="3">
    <source>
        <dbReference type="ARBA" id="ARBA00022448"/>
    </source>
</evidence>
<gene>
    <name evidence="15" type="ORF">FJY75_00615</name>
</gene>
<feature type="transmembrane region" description="Helical" evidence="14">
    <location>
        <begin position="456"/>
        <end position="475"/>
    </location>
</feature>
<dbReference type="GO" id="GO:0005886">
    <property type="term" value="C:plasma membrane"/>
    <property type="evidence" value="ECO:0007669"/>
    <property type="project" value="UniProtKB-SubCell"/>
</dbReference>
<dbReference type="PANTHER" id="PTHR48086:SF3">
    <property type="entry name" value="SODIUM_PROLINE SYMPORTER"/>
    <property type="match status" value="1"/>
</dbReference>
<evidence type="ECO:0000256" key="8">
    <source>
        <dbReference type="ARBA" id="ARBA00023053"/>
    </source>
</evidence>
<evidence type="ECO:0000256" key="1">
    <source>
        <dbReference type="ARBA" id="ARBA00004651"/>
    </source>
</evidence>
<feature type="transmembrane region" description="Helical" evidence="14">
    <location>
        <begin position="557"/>
        <end position="576"/>
    </location>
</feature>
<feature type="transmembrane region" description="Helical" evidence="14">
    <location>
        <begin position="158"/>
        <end position="182"/>
    </location>
</feature>
<evidence type="ECO:0000256" key="6">
    <source>
        <dbReference type="ARBA" id="ARBA00022847"/>
    </source>
</evidence>
<keyword evidence="8" id="KW-0915">Sodium</keyword>
<keyword evidence="4" id="KW-1003">Cell membrane</keyword>
<keyword evidence="7 14" id="KW-1133">Transmembrane helix</keyword>
<dbReference type="Gene3D" id="1.20.1730.10">
    <property type="entry name" value="Sodium/glucose cotransporter"/>
    <property type="match status" value="1"/>
</dbReference>
<feature type="transmembrane region" description="Helical" evidence="14">
    <location>
        <begin position="6"/>
        <end position="24"/>
    </location>
</feature>
<evidence type="ECO:0000256" key="4">
    <source>
        <dbReference type="ARBA" id="ARBA00022475"/>
    </source>
</evidence>
<evidence type="ECO:0000256" key="13">
    <source>
        <dbReference type="RuleBase" id="RU362091"/>
    </source>
</evidence>
<evidence type="ECO:0000256" key="10">
    <source>
        <dbReference type="ARBA" id="ARBA00023136"/>
    </source>
</evidence>
<dbReference type="AlphaFoldDB" id="A0A937X719"/>
<feature type="transmembrane region" description="Helical" evidence="14">
    <location>
        <begin position="399"/>
        <end position="418"/>
    </location>
</feature>
<evidence type="ECO:0000256" key="2">
    <source>
        <dbReference type="ARBA" id="ARBA00006434"/>
    </source>
</evidence>
<dbReference type="PANTHER" id="PTHR48086">
    <property type="entry name" value="SODIUM/PROLINE SYMPORTER-RELATED"/>
    <property type="match status" value="1"/>
</dbReference>
<dbReference type="GO" id="GO:0015293">
    <property type="term" value="F:symporter activity"/>
    <property type="evidence" value="ECO:0007669"/>
    <property type="project" value="UniProtKB-KW"/>
</dbReference>
<name>A0A937X719_UNCEI</name>